<proteinExistence type="predicted"/>
<feature type="domain" description="Retrovirus-related Pol polyprotein from transposon TNT 1-94-like beta-barrel" evidence="1">
    <location>
        <begin position="28"/>
        <end position="81"/>
    </location>
</feature>
<dbReference type="AlphaFoldDB" id="A0A8T3C6J1"/>
<dbReference type="InterPro" id="IPR054722">
    <property type="entry name" value="PolX-like_BBD"/>
</dbReference>
<reference evidence="2" key="1">
    <citation type="journal article" date="2022" name="Front. Genet.">
        <title>Chromosome-Scale Assembly of the Dendrobium nobile Genome Provides Insights Into the Molecular Mechanism of the Biosynthesis of the Medicinal Active Ingredient of Dendrobium.</title>
        <authorList>
            <person name="Xu Q."/>
            <person name="Niu S.-C."/>
            <person name="Li K.-L."/>
            <person name="Zheng P.-J."/>
            <person name="Zhang X.-J."/>
            <person name="Jia Y."/>
            <person name="Liu Y."/>
            <person name="Niu Y.-X."/>
            <person name="Yu L.-H."/>
            <person name="Chen D.-F."/>
            <person name="Zhang G.-Q."/>
        </authorList>
    </citation>
    <scope>NUCLEOTIDE SEQUENCE</scope>
    <source>
        <tissue evidence="2">Leaf</tissue>
    </source>
</reference>
<protein>
    <recommendedName>
        <fullName evidence="1">Retrovirus-related Pol polyprotein from transposon TNT 1-94-like beta-barrel domain-containing protein</fullName>
    </recommendedName>
</protein>
<dbReference type="Proteomes" id="UP000829196">
    <property type="component" value="Unassembled WGS sequence"/>
</dbReference>
<comment type="caution">
    <text evidence="2">The sequence shown here is derived from an EMBL/GenBank/DDBJ whole genome shotgun (WGS) entry which is preliminary data.</text>
</comment>
<name>A0A8T3C6J1_DENNO</name>
<evidence type="ECO:0000259" key="1">
    <source>
        <dbReference type="Pfam" id="PF22936"/>
    </source>
</evidence>
<sequence length="101" mass="10714">MDTNCTALALPNQNKALAANSDNNYANWFLDSGATNHLTNSLDNKSISNPYQGSDTVTVGDGRSVNIANIGTGLLPTPNRELSLSKILRAEDSTNSASRTM</sequence>
<dbReference type="OrthoDB" id="695165at2759"/>
<gene>
    <name evidence="2" type="ORF">KFK09_002353</name>
</gene>
<evidence type="ECO:0000313" key="2">
    <source>
        <dbReference type="EMBL" id="KAI0526762.1"/>
    </source>
</evidence>
<evidence type="ECO:0000313" key="3">
    <source>
        <dbReference type="Proteomes" id="UP000829196"/>
    </source>
</evidence>
<organism evidence="2 3">
    <name type="scientific">Dendrobium nobile</name>
    <name type="common">Orchid</name>
    <dbReference type="NCBI Taxonomy" id="94219"/>
    <lineage>
        <taxon>Eukaryota</taxon>
        <taxon>Viridiplantae</taxon>
        <taxon>Streptophyta</taxon>
        <taxon>Embryophyta</taxon>
        <taxon>Tracheophyta</taxon>
        <taxon>Spermatophyta</taxon>
        <taxon>Magnoliopsida</taxon>
        <taxon>Liliopsida</taxon>
        <taxon>Asparagales</taxon>
        <taxon>Orchidaceae</taxon>
        <taxon>Epidendroideae</taxon>
        <taxon>Malaxideae</taxon>
        <taxon>Dendrobiinae</taxon>
        <taxon>Dendrobium</taxon>
    </lineage>
</organism>
<dbReference type="EMBL" id="JAGYWB010000003">
    <property type="protein sequence ID" value="KAI0526762.1"/>
    <property type="molecule type" value="Genomic_DNA"/>
</dbReference>
<dbReference type="Pfam" id="PF22936">
    <property type="entry name" value="Pol_BBD"/>
    <property type="match status" value="1"/>
</dbReference>
<keyword evidence="3" id="KW-1185">Reference proteome</keyword>
<accession>A0A8T3C6J1</accession>